<dbReference type="InterPro" id="IPR003595">
    <property type="entry name" value="Tyr_Pase_cat"/>
</dbReference>
<evidence type="ECO:0000256" key="12">
    <source>
        <dbReference type="ARBA" id="ARBA00034256"/>
    </source>
</evidence>
<gene>
    <name evidence="24" type="ORF">TVAG_187740</name>
</gene>
<dbReference type="PROSITE" id="PS00383">
    <property type="entry name" value="TYR_PHOSPHATASE_1"/>
    <property type="match status" value="1"/>
</dbReference>
<evidence type="ECO:0000256" key="6">
    <source>
        <dbReference type="ARBA" id="ARBA00013081"/>
    </source>
</evidence>
<evidence type="ECO:0000313" key="25">
    <source>
        <dbReference type="Proteomes" id="UP000001542"/>
    </source>
</evidence>
<evidence type="ECO:0000256" key="21">
    <source>
        <dbReference type="ARBA" id="ARBA00051341"/>
    </source>
</evidence>
<evidence type="ECO:0000256" key="17">
    <source>
        <dbReference type="ARBA" id="ARBA00043762"/>
    </source>
</evidence>
<organism evidence="24 25">
    <name type="scientific">Trichomonas vaginalis (strain ATCC PRA-98 / G3)</name>
    <dbReference type="NCBI Taxonomy" id="412133"/>
    <lineage>
        <taxon>Eukaryota</taxon>
        <taxon>Metamonada</taxon>
        <taxon>Parabasalia</taxon>
        <taxon>Trichomonadida</taxon>
        <taxon>Trichomonadidae</taxon>
        <taxon>Trichomonas</taxon>
    </lineage>
</organism>
<comment type="subcellular location">
    <subcellularLocation>
        <location evidence="1">Cell projection</location>
        <location evidence="1">Neuron projection</location>
    </subcellularLocation>
    <subcellularLocation>
        <location evidence="2">Cytoplasm</location>
    </subcellularLocation>
</comment>
<proteinExistence type="inferred from homology"/>
<accession>A2DUZ6</accession>
<evidence type="ECO:0000256" key="3">
    <source>
        <dbReference type="ARBA" id="ARBA00007881"/>
    </source>
</evidence>
<comment type="catalytic activity">
    <reaction evidence="21">
        <text>O-phospho-L-tyrosyl-[protein] + H2O = L-tyrosyl-[protein] + phosphate</text>
        <dbReference type="Rhea" id="RHEA:10684"/>
        <dbReference type="Rhea" id="RHEA-COMP:10136"/>
        <dbReference type="Rhea" id="RHEA-COMP:20101"/>
        <dbReference type="ChEBI" id="CHEBI:15377"/>
        <dbReference type="ChEBI" id="CHEBI:43474"/>
        <dbReference type="ChEBI" id="CHEBI:46858"/>
        <dbReference type="ChEBI" id="CHEBI:61978"/>
        <dbReference type="EC" id="3.1.3.48"/>
    </reaction>
    <physiologicalReaction direction="left-to-right" evidence="21">
        <dbReference type="Rhea" id="RHEA:10685"/>
    </physiologicalReaction>
</comment>
<evidence type="ECO:0000256" key="13">
    <source>
        <dbReference type="ARBA" id="ARBA00034268"/>
    </source>
</evidence>
<dbReference type="KEGG" id="tva:4773730"/>
<keyword evidence="11" id="KW-0966">Cell projection</keyword>
<dbReference type="Gene3D" id="2.60.40.1110">
    <property type="match status" value="1"/>
</dbReference>
<dbReference type="PROSITE" id="PS50056">
    <property type="entry name" value="TYR_PHOSPHATASE_2"/>
    <property type="match status" value="1"/>
</dbReference>
<dbReference type="GO" id="GO:0042995">
    <property type="term" value="C:cell projection"/>
    <property type="evidence" value="ECO:0007669"/>
    <property type="project" value="UniProtKB-ARBA"/>
</dbReference>
<dbReference type="STRING" id="5722.A2DUZ6"/>
<dbReference type="VEuPathDB" id="TrichDB:TVAG_187740"/>
<dbReference type="OrthoDB" id="16692at2759"/>
<sequence>MLNWVRGKVSLNKRRLQEGDYDLDLSYVGDSIIAMGYPASGFESLYRNDFSVVRRFLNERHGDKYWVYNLCSERSYDKSAFDGRVNCYPFEDHNPPKFDMIRQFCNHAKEFLDKDPLNIVVVHCKAGKGRTGVMIGALLVHIRRFPHASEALQFYGRKRTHDNKGVTIPSQRRYVFYYEQFLQLGLPLQDPFVASPARVTKVVFKNVPKKFFTRSLHIIFKSIPGDPKVEINSNDLKIVPDKDHEHKTLTFDFGDKLPMYSGDFRIAAVKGGTNIWYMWFNSQFILPEEEFTKPDIDKIFKDKTFPDDFIMAVYSTK</sequence>
<protein>
    <recommendedName>
        <fullName evidence="14">Phosphatidylinositol 3,4,5-trisphosphate 3-phosphatase and dual-specificity protein phosphatase PTEN</fullName>
        <ecNumber evidence="6">3.1.3.16</ecNumber>
        <ecNumber evidence="5">3.1.3.48</ecNumber>
        <ecNumber evidence="4">3.1.3.67</ecNumber>
    </recommendedName>
    <alternativeName>
        <fullName evidence="18">Inositol polyphosphate 3-phosphatase</fullName>
    </alternativeName>
</protein>
<evidence type="ECO:0000256" key="18">
    <source>
        <dbReference type="ARBA" id="ARBA00044309"/>
    </source>
</evidence>
<dbReference type="SMR" id="A2DUZ6"/>
<dbReference type="InterPro" id="IPR029021">
    <property type="entry name" value="Prot-tyrosine_phosphatase-like"/>
</dbReference>
<comment type="similarity">
    <text evidence="3">Belongs to the PTEN phosphatase protein family.</text>
</comment>
<dbReference type="AlphaFoldDB" id="A2DUZ6"/>
<dbReference type="InterPro" id="IPR051281">
    <property type="entry name" value="Dual-spec_lipid-protein_phosph"/>
</dbReference>
<dbReference type="PANTHER" id="PTHR12305:SF81">
    <property type="entry name" value="PHOSPHATIDYLINOSITOL 3,4,5-TRISPHOSPHATE 3-PHOSPHATASE AND DUAL-SPECIFICITY PROTEIN PHOSPHATASE PTEN"/>
    <property type="match status" value="1"/>
</dbReference>
<evidence type="ECO:0000256" key="5">
    <source>
        <dbReference type="ARBA" id="ARBA00013064"/>
    </source>
</evidence>
<evidence type="ECO:0000256" key="1">
    <source>
        <dbReference type="ARBA" id="ARBA00004487"/>
    </source>
</evidence>
<evidence type="ECO:0000256" key="10">
    <source>
        <dbReference type="ARBA" id="ARBA00023098"/>
    </source>
</evidence>
<reference evidence="24" key="1">
    <citation type="submission" date="2006-10" db="EMBL/GenBank/DDBJ databases">
        <authorList>
            <person name="Amadeo P."/>
            <person name="Zhao Q."/>
            <person name="Wortman J."/>
            <person name="Fraser-Liggett C."/>
            <person name="Carlton J."/>
        </authorList>
    </citation>
    <scope>NUCLEOTIDE SEQUENCE</scope>
    <source>
        <strain evidence="24">G3</strain>
    </source>
</reference>
<keyword evidence="7" id="KW-0963">Cytoplasm</keyword>
<dbReference type="InParanoid" id="A2DUZ6"/>
<comment type="catalytic activity">
    <reaction evidence="13">
        <text>1,2-dioctanoyl-sn-glycero-3-phospho-(1D-myo-inositol-3,4,5-trisphosphate) + H2O = 1,2-dioctanoyl-sn-glycero-3-phospho-(1D-myo-inositol-4,5-bisphosphate) + phosphate</text>
        <dbReference type="Rhea" id="RHEA:43552"/>
        <dbReference type="ChEBI" id="CHEBI:15377"/>
        <dbReference type="ChEBI" id="CHEBI:43474"/>
        <dbReference type="ChEBI" id="CHEBI:83416"/>
        <dbReference type="ChEBI" id="CHEBI:83419"/>
    </reaction>
    <physiologicalReaction direction="left-to-right" evidence="13">
        <dbReference type="Rhea" id="RHEA:43553"/>
    </physiologicalReaction>
</comment>
<dbReference type="Proteomes" id="UP000001542">
    <property type="component" value="Unassembled WGS sequence"/>
</dbReference>
<dbReference type="PANTHER" id="PTHR12305">
    <property type="entry name" value="PHOSPHATASE WITH HOMOLOGY TO TENSIN"/>
    <property type="match status" value="1"/>
</dbReference>
<evidence type="ECO:0000256" key="14">
    <source>
        <dbReference type="ARBA" id="ARBA00034338"/>
    </source>
</evidence>
<dbReference type="Pfam" id="PF22785">
    <property type="entry name" value="Tc-R-P"/>
    <property type="match status" value="1"/>
</dbReference>
<evidence type="ECO:0000256" key="9">
    <source>
        <dbReference type="ARBA" id="ARBA00022912"/>
    </source>
</evidence>
<evidence type="ECO:0000256" key="4">
    <source>
        <dbReference type="ARBA" id="ARBA00013015"/>
    </source>
</evidence>
<dbReference type="PROSITE" id="PS51181">
    <property type="entry name" value="PPASE_TENSIN"/>
    <property type="match status" value="1"/>
</dbReference>
<evidence type="ECO:0000256" key="11">
    <source>
        <dbReference type="ARBA" id="ARBA00023273"/>
    </source>
</evidence>
<dbReference type="RefSeq" id="XP_001327946.1">
    <property type="nucleotide sequence ID" value="XM_001327911.1"/>
</dbReference>
<comment type="catalytic activity">
    <reaction evidence="17">
        <text>1D-myo-inositol 1,3,4,5,6-pentakisphosphate + H2O = 1D-myo-inositol 1,4,5,6-tetrakisphosphate + phosphate</text>
        <dbReference type="Rhea" id="RHEA:77143"/>
        <dbReference type="ChEBI" id="CHEBI:15377"/>
        <dbReference type="ChEBI" id="CHEBI:43474"/>
        <dbReference type="ChEBI" id="CHEBI:57627"/>
        <dbReference type="ChEBI" id="CHEBI:57733"/>
    </reaction>
    <physiologicalReaction direction="left-to-right" evidence="17">
        <dbReference type="Rhea" id="RHEA:77144"/>
    </physiologicalReaction>
</comment>
<dbReference type="Gene3D" id="3.90.190.10">
    <property type="entry name" value="Protein tyrosine phosphatase superfamily"/>
    <property type="match status" value="1"/>
</dbReference>
<dbReference type="VEuPathDB" id="TrichDB:TVAGG3_0939960"/>
<evidence type="ECO:0000256" key="7">
    <source>
        <dbReference type="ARBA" id="ARBA00022490"/>
    </source>
</evidence>
<dbReference type="SUPFAM" id="SSF52799">
    <property type="entry name" value="(Phosphotyrosine protein) phosphatases II"/>
    <property type="match status" value="1"/>
</dbReference>
<evidence type="ECO:0000256" key="8">
    <source>
        <dbReference type="ARBA" id="ARBA00022801"/>
    </source>
</evidence>
<dbReference type="SUPFAM" id="SSF49562">
    <property type="entry name" value="C2 domain (Calcium/lipid-binding domain, CaLB)"/>
    <property type="match status" value="1"/>
</dbReference>
<comment type="catalytic activity">
    <reaction evidence="20">
        <text>O-phospho-L-threonyl-[protein] + H2O = L-threonyl-[protein] + phosphate</text>
        <dbReference type="Rhea" id="RHEA:47004"/>
        <dbReference type="Rhea" id="RHEA-COMP:11060"/>
        <dbReference type="Rhea" id="RHEA-COMP:11605"/>
        <dbReference type="ChEBI" id="CHEBI:15377"/>
        <dbReference type="ChEBI" id="CHEBI:30013"/>
        <dbReference type="ChEBI" id="CHEBI:43474"/>
        <dbReference type="ChEBI" id="CHEBI:61977"/>
        <dbReference type="EC" id="3.1.3.16"/>
    </reaction>
    <physiologicalReaction direction="left-to-right" evidence="20">
        <dbReference type="Rhea" id="RHEA:47005"/>
    </physiologicalReaction>
</comment>
<dbReference type="InterPro" id="IPR014020">
    <property type="entry name" value="Tensin_C2-dom"/>
</dbReference>
<evidence type="ECO:0000313" key="24">
    <source>
        <dbReference type="EMBL" id="EAY15723.1"/>
    </source>
</evidence>
<evidence type="ECO:0000256" key="15">
    <source>
        <dbReference type="ARBA" id="ARBA00043734"/>
    </source>
</evidence>
<keyword evidence="25" id="KW-1185">Reference proteome</keyword>
<dbReference type="GO" id="GO:0006629">
    <property type="term" value="P:lipid metabolic process"/>
    <property type="evidence" value="ECO:0007669"/>
    <property type="project" value="UniProtKB-KW"/>
</dbReference>
<evidence type="ECO:0000259" key="23">
    <source>
        <dbReference type="PROSITE" id="PS51181"/>
    </source>
</evidence>
<dbReference type="GO" id="GO:0004725">
    <property type="term" value="F:protein tyrosine phosphatase activity"/>
    <property type="evidence" value="ECO:0007669"/>
    <property type="project" value="UniProtKB-EC"/>
</dbReference>
<dbReference type="EMBL" id="DS113251">
    <property type="protein sequence ID" value="EAY15723.1"/>
    <property type="molecule type" value="Genomic_DNA"/>
</dbReference>
<comment type="catalytic activity">
    <reaction evidence="15">
        <text>1D-myo-inositol 1,3,4,5-tetrakisphosphate + H2O = 1D-myo-inositol 1,4,5-trisphosphate + phosphate</text>
        <dbReference type="Rhea" id="RHEA:77155"/>
        <dbReference type="ChEBI" id="CHEBI:15377"/>
        <dbReference type="ChEBI" id="CHEBI:43474"/>
        <dbReference type="ChEBI" id="CHEBI:57895"/>
        <dbReference type="ChEBI" id="CHEBI:203600"/>
    </reaction>
    <physiologicalReaction direction="left-to-right" evidence="15">
        <dbReference type="Rhea" id="RHEA:77156"/>
    </physiologicalReaction>
</comment>
<dbReference type="InterPro" id="IPR045101">
    <property type="entry name" value="PTP_PTEN"/>
</dbReference>
<dbReference type="GO" id="GO:0016314">
    <property type="term" value="F:phosphatidylinositol-3,4,5-trisphosphate 3-phosphatase activity"/>
    <property type="evidence" value="ECO:0000318"/>
    <property type="project" value="GO_Central"/>
</dbReference>
<dbReference type="eggNOG" id="KOG2283">
    <property type="taxonomic scope" value="Eukaryota"/>
</dbReference>
<dbReference type="SMART" id="SM01326">
    <property type="entry name" value="PTEN_C2"/>
    <property type="match status" value="1"/>
</dbReference>
<evidence type="ECO:0000256" key="2">
    <source>
        <dbReference type="ARBA" id="ARBA00004496"/>
    </source>
</evidence>
<dbReference type="GO" id="GO:0004722">
    <property type="term" value="F:protein serine/threonine phosphatase activity"/>
    <property type="evidence" value="ECO:0007669"/>
    <property type="project" value="UniProtKB-EC"/>
</dbReference>
<keyword evidence="8" id="KW-0378">Hydrolase</keyword>
<feature type="domain" description="Phosphatase tensin-type" evidence="23">
    <location>
        <begin position="14"/>
        <end position="185"/>
    </location>
</feature>
<dbReference type="EC" id="3.1.3.16" evidence="6"/>
<dbReference type="InterPro" id="IPR035892">
    <property type="entry name" value="C2_domain_sf"/>
</dbReference>
<name>A2DUZ6_TRIV3</name>
<comment type="catalytic activity">
    <reaction evidence="16">
        <text>a 1,2-diacyl-sn-glycero-3-phospho-(1D-myo-inositol-3,4,5-trisphosphate) + H2O = a 1,2-diacyl-sn-glycero-3-phospho-(1D-myo-inositol-4,5-bisphosphate) + phosphate</text>
        <dbReference type="Rhea" id="RHEA:25017"/>
        <dbReference type="ChEBI" id="CHEBI:15377"/>
        <dbReference type="ChEBI" id="CHEBI:43474"/>
        <dbReference type="ChEBI" id="CHEBI:57836"/>
        <dbReference type="ChEBI" id="CHEBI:58456"/>
        <dbReference type="EC" id="3.1.3.67"/>
    </reaction>
    <physiologicalReaction direction="left-to-right" evidence="16">
        <dbReference type="Rhea" id="RHEA:25018"/>
    </physiologicalReaction>
</comment>
<dbReference type="EC" id="3.1.3.67" evidence="4"/>
<evidence type="ECO:0000256" key="16">
    <source>
        <dbReference type="ARBA" id="ARBA00043760"/>
    </source>
</evidence>
<evidence type="ECO:0000256" key="19">
    <source>
        <dbReference type="ARBA" id="ARBA00047986"/>
    </source>
</evidence>
<dbReference type="FunCoup" id="A2DUZ6">
    <property type="interactions" value="299"/>
</dbReference>
<evidence type="ECO:0000259" key="22">
    <source>
        <dbReference type="PROSITE" id="PS50056"/>
    </source>
</evidence>
<reference evidence="24" key="2">
    <citation type="journal article" date="2007" name="Science">
        <title>Draft genome sequence of the sexually transmitted pathogen Trichomonas vaginalis.</title>
        <authorList>
            <person name="Carlton J.M."/>
            <person name="Hirt R.P."/>
            <person name="Silva J.C."/>
            <person name="Delcher A.L."/>
            <person name="Schatz M."/>
            <person name="Zhao Q."/>
            <person name="Wortman J.R."/>
            <person name="Bidwell S.L."/>
            <person name="Alsmark U.C.M."/>
            <person name="Besteiro S."/>
            <person name="Sicheritz-Ponten T."/>
            <person name="Noel C.J."/>
            <person name="Dacks J.B."/>
            <person name="Foster P.G."/>
            <person name="Simillion C."/>
            <person name="Van de Peer Y."/>
            <person name="Miranda-Saavedra D."/>
            <person name="Barton G.J."/>
            <person name="Westrop G.D."/>
            <person name="Mueller S."/>
            <person name="Dessi D."/>
            <person name="Fiori P.L."/>
            <person name="Ren Q."/>
            <person name="Paulsen I."/>
            <person name="Zhang H."/>
            <person name="Bastida-Corcuera F.D."/>
            <person name="Simoes-Barbosa A."/>
            <person name="Brown M.T."/>
            <person name="Hayes R.D."/>
            <person name="Mukherjee M."/>
            <person name="Okumura C.Y."/>
            <person name="Schneider R."/>
            <person name="Smith A.J."/>
            <person name="Vanacova S."/>
            <person name="Villalvazo M."/>
            <person name="Haas B.J."/>
            <person name="Pertea M."/>
            <person name="Feldblyum T.V."/>
            <person name="Utterback T.R."/>
            <person name="Shu C.L."/>
            <person name="Osoegawa K."/>
            <person name="de Jong P.J."/>
            <person name="Hrdy I."/>
            <person name="Horvathova L."/>
            <person name="Zubacova Z."/>
            <person name="Dolezal P."/>
            <person name="Malik S.B."/>
            <person name="Logsdon J.M. Jr."/>
            <person name="Henze K."/>
            <person name="Gupta A."/>
            <person name="Wang C.C."/>
            <person name="Dunne R.L."/>
            <person name="Upcroft J.A."/>
            <person name="Upcroft P."/>
            <person name="White O."/>
            <person name="Salzberg S.L."/>
            <person name="Tang P."/>
            <person name="Chiu C.-H."/>
            <person name="Lee Y.-S."/>
            <person name="Embley T.M."/>
            <person name="Coombs G.H."/>
            <person name="Mottram J.C."/>
            <person name="Tachezy J."/>
            <person name="Fraser-Liggett C.M."/>
            <person name="Johnson P.J."/>
        </authorList>
    </citation>
    <scope>NUCLEOTIDE SEQUENCE [LARGE SCALE GENOMIC DNA]</scope>
    <source>
        <strain evidence="24">G3</strain>
    </source>
</reference>
<comment type="catalytic activity">
    <reaction evidence="19">
        <text>O-phospho-L-seryl-[protein] + H2O = L-seryl-[protein] + phosphate</text>
        <dbReference type="Rhea" id="RHEA:20629"/>
        <dbReference type="Rhea" id="RHEA-COMP:9863"/>
        <dbReference type="Rhea" id="RHEA-COMP:11604"/>
        <dbReference type="ChEBI" id="CHEBI:15377"/>
        <dbReference type="ChEBI" id="CHEBI:29999"/>
        <dbReference type="ChEBI" id="CHEBI:43474"/>
        <dbReference type="ChEBI" id="CHEBI:83421"/>
        <dbReference type="EC" id="3.1.3.16"/>
    </reaction>
    <physiologicalReaction direction="left-to-right" evidence="19">
        <dbReference type="Rhea" id="RHEA:20630"/>
    </physiologicalReaction>
</comment>
<dbReference type="GO" id="GO:0050793">
    <property type="term" value="P:regulation of developmental process"/>
    <property type="evidence" value="ECO:0007669"/>
    <property type="project" value="UniProtKB-ARBA"/>
</dbReference>
<dbReference type="InterPro" id="IPR000387">
    <property type="entry name" value="Tyr_Pase_dom"/>
</dbReference>
<dbReference type="InterPro" id="IPR016130">
    <property type="entry name" value="Tyr_Pase_AS"/>
</dbReference>
<keyword evidence="9" id="KW-0904">Protein phosphatase</keyword>
<dbReference type="InterPro" id="IPR029023">
    <property type="entry name" value="Tensin_phosphatase"/>
</dbReference>
<evidence type="ECO:0000256" key="20">
    <source>
        <dbReference type="ARBA" id="ARBA00048832"/>
    </source>
</evidence>
<dbReference type="EC" id="3.1.3.48" evidence="5"/>
<feature type="domain" description="Tyrosine specific protein phosphatases" evidence="22">
    <location>
        <begin position="102"/>
        <end position="159"/>
    </location>
</feature>
<dbReference type="GO" id="GO:0005829">
    <property type="term" value="C:cytosol"/>
    <property type="evidence" value="ECO:0000318"/>
    <property type="project" value="GO_Central"/>
</dbReference>
<keyword evidence="10" id="KW-0443">Lipid metabolism</keyword>
<comment type="catalytic activity">
    <reaction evidence="12">
        <text>1,2-dihexadecanoyl-sn-glycero-3-phospho-(1D-myo-inositol-3,4,5-trisphosphate) + H2O = 1,2-dihexadecanoyl-sn-glycero-3-phospho-(1D-myo-inositol-4,5-bisphosphate) + phosphate</text>
        <dbReference type="Rhea" id="RHEA:43560"/>
        <dbReference type="ChEBI" id="CHEBI:15377"/>
        <dbReference type="ChEBI" id="CHEBI:43474"/>
        <dbReference type="ChEBI" id="CHEBI:83420"/>
        <dbReference type="ChEBI" id="CHEBI:83423"/>
    </reaction>
    <physiologicalReaction direction="left-to-right" evidence="12">
        <dbReference type="Rhea" id="RHEA:43561"/>
    </physiologicalReaction>
</comment>
<dbReference type="CDD" id="cd14509">
    <property type="entry name" value="PTP_PTEN"/>
    <property type="match status" value="1"/>
</dbReference>
<dbReference type="SMART" id="SM00404">
    <property type="entry name" value="PTPc_motif"/>
    <property type="match status" value="1"/>
</dbReference>